<dbReference type="PANTHER" id="PTHR34396:SF27">
    <property type="entry name" value="OS08G0208700 PROTEIN"/>
    <property type="match status" value="1"/>
</dbReference>
<evidence type="ECO:0000256" key="2">
    <source>
        <dbReference type="ARBA" id="ARBA00022771"/>
    </source>
</evidence>
<reference evidence="7" key="2">
    <citation type="journal article" date="2023" name="Plants (Basel)">
        <title>Annotation of the Turnera subulata (Passifloraceae) Draft Genome Reveals the S-Locus Evolved after the Divergence of Turneroideae from Passifloroideae in a Stepwise Manner.</title>
        <authorList>
            <person name="Henning P.M."/>
            <person name="Roalson E.H."/>
            <person name="Mir W."/>
            <person name="McCubbin A.G."/>
            <person name="Shore J.S."/>
        </authorList>
    </citation>
    <scope>NUCLEOTIDE SEQUENCE</scope>
    <source>
        <strain evidence="7">F60SS</strain>
    </source>
</reference>
<dbReference type="SUPFAM" id="SSF57667">
    <property type="entry name" value="beta-beta-alpha zinc fingers"/>
    <property type="match status" value="1"/>
</dbReference>
<evidence type="ECO:0000259" key="6">
    <source>
        <dbReference type="PROSITE" id="PS50808"/>
    </source>
</evidence>
<keyword evidence="1" id="KW-0479">Metal-binding</keyword>
<name>A0A9Q0JCY3_9ROSI</name>
<reference evidence="7" key="1">
    <citation type="submission" date="2022-02" db="EMBL/GenBank/DDBJ databases">
        <authorList>
            <person name="Henning P.M."/>
            <person name="McCubbin A.G."/>
            <person name="Shore J.S."/>
        </authorList>
    </citation>
    <scope>NUCLEOTIDE SEQUENCE</scope>
    <source>
        <strain evidence="7">F60SS</strain>
        <tissue evidence="7">Leaves</tissue>
    </source>
</reference>
<dbReference type="GO" id="GO:0005634">
    <property type="term" value="C:nucleus"/>
    <property type="evidence" value="ECO:0007669"/>
    <property type="project" value="TreeGrafter"/>
</dbReference>
<dbReference type="InterPro" id="IPR036236">
    <property type="entry name" value="Znf_C2H2_sf"/>
</dbReference>
<keyword evidence="3" id="KW-0862">Zinc</keyword>
<feature type="region of interest" description="Disordered" evidence="5">
    <location>
        <begin position="1"/>
        <end position="43"/>
    </location>
</feature>
<dbReference type="GO" id="GO:0006357">
    <property type="term" value="P:regulation of transcription by RNA polymerase II"/>
    <property type="evidence" value="ECO:0007669"/>
    <property type="project" value="TreeGrafter"/>
</dbReference>
<evidence type="ECO:0000313" key="7">
    <source>
        <dbReference type="EMBL" id="KAJ4837029.1"/>
    </source>
</evidence>
<dbReference type="InterPro" id="IPR053031">
    <property type="entry name" value="Cuticle_assoc_protein"/>
</dbReference>
<dbReference type="Proteomes" id="UP001141552">
    <property type="component" value="Unassembled WGS sequence"/>
</dbReference>
<dbReference type="GO" id="GO:1990837">
    <property type="term" value="F:sequence-specific double-stranded DNA binding"/>
    <property type="evidence" value="ECO:0007669"/>
    <property type="project" value="TreeGrafter"/>
</dbReference>
<feature type="domain" description="BED-type" evidence="6">
    <location>
        <begin position="42"/>
        <end position="106"/>
    </location>
</feature>
<dbReference type="PROSITE" id="PS50808">
    <property type="entry name" value="ZF_BED"/>
    <property type="match status" value="1"/>
</dbReference>
<keyword evidence="2 4" id="KW-0863">Zinc-finger</keyword>
<comment type="caution">
    <text evidence="7">The sequence shown here is derived from an EMBL/GenBank/DDBJ whole genome shotgun (WGS) entry which is preliminary data.</text>
</comment>
<gene>
    <name evidence="7" type="ORF">Tsubulata_043012</name>
</gene>
<sequence length="106" mass="11864">MPPKSISTADHSGIGSNTPSSDAGVAVASTTTTAKGKRKPMQPRSEVWAHFSKFVTENGEEKARCLHCEREFAANTSKNGTTVLKRHMDKFYCIFRICFQHWWKSS</sequence>
<evidence type="ECO:0000256" key="5">
    <source>
        <dbReference type="SAM" id="MobiDB-lite"/>
    </source>
</evidence>
<feature type="compositionally biased region" description="Low complexity" evidence="5">
    <location>
        <begin position="23"/>
        <end position="34"/>
    </location>
</feature>
<dbReference type="EMBL" id="JAKUCV010003961">
    <property type="protein sequence ID" value="KAJ4837029.1"/>
    <property type="molecule type" value="Genomic_DNA"/>
</dbReference>
<dbReference type="Pfam" id="PF02892">
    <property type="entry name" value="zf-BED"/>
    <property type="match status" value="1"/>
</dbReference>
<evidence type="ECO:0000256" key="3">
    <source>
        <dbReference type="ARBA" id="ARBA00022833"/>
    </source>
</evidence>
<dbReference type="OrthoDB" id="1873329at2759"/>
<proteinExistence type="predicted"/>
<keyword evidence="8" id="KW-1185">Reference proteome</keyword>
<dbReference type="InterPro" id="IPR003656">
    <property type="entry name" value="Znf_BED"/>
</dbReference>
<dbReference type="SMART" id="SM00614">
    <property type="entry name" value="ZnF_BED"/>
    <property type="match status" value="1"/>
</dbReference>
<dbReference type="GO" id="GO:0008270">
    <property type="term" value="F:zinc ion binding"/>
    <property type="evidence" value="ECO:0007669"/>
    <property type="project" value="UniProtKB-KW"/>
</dbReference>
<accession>A0A9Q0JCY3</accession>
<dbReference type="AlphaFoldDB" id="A0A9Q0JCY3"/>
<feature type="compositionally biased region" description="Polar residues" evidence="5">
    <location>
        <begin position="1"/>
        <end position="21"/>
    </location>
</feature>
<evidence type="ECO:0000256" key="1">
    <source>
        <dbReference type="ARBA" id="ARBA00022723"/>
    </source>
</evidence>
<organism evidence="7 8">
    <name type="scientific">Turnera subulata</name>
    <dbReference type="NCBI Taxonomy" id="218843"/>
    <lineage>
        <taxon>Eukaryota</taxon>
        <taxon>Viridiplantae</taxon>
        <taxon>Streptophyta</taxon>
        <taxon>Embryophyta</taxon>
        <taxon>Tracheophyta</taxon>
        <taxon>Spermatophyta</taxon>
        <taxon>Magnoliopsida</taxon>
        <taxon>eudicotyledons</taxon>
        <taxon>Gunneridae</taxon>
        <taxon>Pentapetalae</taxon>
        <taxon>rosids</taxon>
        <taxon>fabids</taxon>
        <taxon>Malpighiales</taxon>
        <taxon>Passifloraceae</taxon>
        <taxon>Turnera</taxon>
    </lineage>
</organism>
<evidence type="ECO:0000256" key="4">
    <source>
        <dbReference type="PROSITE-ProRule" id="PRU00027"/>
    </source>
</evidence>
<protein>
    <recommendedName>
        <fullName evidence="6">BED-type domain-containing protein</fullName>
    </recommendedName>
</protein>
<dbReference type="PANTHER" id="PTHR34396">
    <property type="entry name" value="OS03G0264950 PROTEIN-RELATED"/>
    <property type="match status" value="1"/>
</dbReference>
<evidence type="ECO:0000313" key="8">
    <source>
        <dbReference type="Proteomes" id="UP001141552"/>
    </source>
</evidence>